<sequence length="170" mass="19330">VRQECTCDLQRRRYIDKLCSNERRYVISSDNSQHIMFIGDKGYCVDSTIKGHLKYEDQWKSRKNSLYTSVCITNEHNTSQTCLFCFKKLQHPLRVTGNVKLKIVSGTFQCINLECTSVLADMATHARDSLSAMAIDLSGLATLLFGATFLQFDPKLQNLNIPPLLSEKET</sequence>
<gene>
    <name evidence="1" type="ORF">RHIMIDRAFT_302859</name>
</gene>
<accession>A0A2G4T364</accession>
<evidence type="ECO:0000313" key="2">
    <source>
        <dbReference type="Proteomes" id="UP000242254"/>
    </source>
</evidence>
<name>A0A2G4T364_RHIZD</name>
<proteinExistence type="predicted"/>
<feature type="non-terminal residue" evidence="1">
    <location>
        <position position="1"/>
    </location>
</feature>
<dbReference type="EMBL" id="KZ303844">
    <property type="protein sequence ID" value="PHZ15462.1"/>
    <property type="molecule type" value="Genomic_DNA"/>
</dbReference>
<organism evidence="1 2">
    <name type="scientific">Rhizopus microsporus ATCC 52813</name>
    <dbReference type="NCBI Taxonomy" id="1340429"/>
    <lineage>
        <taxon>Eukaryota</taxon>
        <taxon>Fungi</taxon>
        <taxon>Fungi incertae sedis</taxon>
        <taxon>Mucoromycota</taxon>
        <taxon>Mucoromycotina</taxon>
        <taxon>Mucoromycetes</taxon>
        <taxon>Mucorales</taxon>
        <taxon>Mucorineae</taxon>
        <taxon>Rhizopodaceae</taxon>
        <taxon>Rhizopus</taxon>
    </lineage>
</organism>
<dbReference type="Proteomes" id="UP000242254">
    <property type="component" value="Unassembled WGS sequence"/>
</dbReference>
<dbReference type="RefSeq" id="XP_023469170.1">
    <property type="nucleotide sequence ID" value="XM_023614400.1"/>
</dbReference>
<protein>
    <submittedName>
        <fullName evidence="1">Uncharacterized protein</fullName>
    </submittedName>
</protein>
<dbReference type="STRING" id="1340429.A0A2G4T364"/>
<reference evidence="1 2" key="1">
    <citation type="journal article" date="2016" name="Proc. Natl. Acad. Sci. U.S.A.">
        <title>Lipid metabolic changes in an early divergent fungus govern the establishment of a mutualistic symbiosis with endobacteria.</title>
        <authorList>
            <person name="Lastovetsky O.A."/>
            <person name="Gaspar M.L."/>
            <person name="Mondo S.J."/>
            <person name="LaButti K.M."/>
            <person name="Sandor L."/>
            <person name="Grigoriev I.V."/>
            <person name="Henry S.A."/>
            <person name="Pawlowska T.E."/>
        </authorList>
    </citation>
    <scope>NUCLEOTIDE SEQUENCE [LARGE SCALE GENOMIC DNA]</scope>
    <source>
        <strain evidence="1 2">ATCC 52813</strain>
    </source>
</reference>
<evidence type="ECO:0000313" key="1">
    <source>
        <dbReference type="EMBL" id="PHZ15462.1"/>
    </source>
</evidence>
<dbReference type="AlphaFoldDB" id="A0A2G4T364"/>
<dbReference type="GeneID" id="35445389"/>
<keyword evidence="2" id="KW-1185">Reference proteome</keyword>